<name>A0ABV5L5G7_9ACTN</name>
<comment type="caution">
    <text evidence="3">The sequence shown here is derived from an EMBL/GenBank/DDBJ whole genome shotgun (WGS) entry which is preliminary data.</text>
</comment>
<dbReference type="EMBL" id="JBHMDI010000013">
    <property type="protein sequence ID" value="MFB9347397.1"/>
    <property type="molecule type" value="Genomic_DNA"/>
</dbReference>
<accession>A0ABV5L5G7</accession>
<dbReference type="Proteomes" id="UP001589753">
    <property type="component" value="Unassembled WGS sequence"/>
</dbReference>
<dbReference type="InterPro" id="IPR007278">
    <property type="entry name" value="DUF397"/>
</dbReference>
<dbReference type="RefSeq" id="WP_380954963.1">
    <property type="nucleotide sequence ID" value="NZ_JBHMDI010000013.1"/>
</dbReference>
<keyword evidence="4" id="KW-1185">Reference proteome</keyword>
<reference evidence="3 4" key="1">
    <citation type="submission" date="2024-09" db="EMBL/GenBank/DDBJ databases">
        <authorList>
            <person name="Sun Q."/>
            <person name="Mori K."/>
        </authorList>
    </citation>
    <scope>NUCLEOTIDE SEQUENCE [LARGE SCALE GENOMIC DNA]</scope>
    <source>
        <strain evidence="3 4">JCM 9767</strain>
    </source>
</reference>
<evidence type="ECO:0000313" key="4">
    <source>
        <dbReference type="Proteomes" id="UP001589753"/>
    </source>
</evidence>
<feature type="domain" description="DUF397" evidence="2">
    <location>
        <begin position="8"/>
        <end position="59"/>
    </location>
</feature>
<sequence>MTTTERRQRASHSGSGDGNNCVEISRSPTRTAIHDSKRPAHGPLSFPGPVFDAFVENLKSGSGEETGGK</sequence>
<gene>
    <name evidence="3" type="ORF">ACFFUA_07960</name>
</gene>
<evidence type="ECO:0000313" key="3">
    <source>
        <dbReference type="EMBL" id="MFB9347397.1"/>
    </source>
</evidence>
<evidence type="ECO:0000259" key="2">
    <source>
        <dbReference type="Pfam" id="PF04149"/>
    </source>
</evidence>
<evidence type="ECO:0000256" key="1">
    <source>
        <dbReference type="SAM" id="MobiDB-lite"/>
    </source>
</evidence>
<protein>
    <submittedName>
        <fullName evidence="3">DUF397 domain-containing protein</fullName>
    </submittedName>
</protein>
<feature type="region of interest" description="Disordered" evidence="1">
    <location>
        <begin position="1"/>
        <end position="45"/>
    </location>
</feature>
<dbReference type="Pfam" id="PF04149">
    <property type="entry name" value="DUF397"/>
    <property type="match status" value="1"/>
</dbReference>
<organism evidence="3 4">
    <name type="scientific">Streptomyces heliomycini</name>
    <dbReference type="NCBI Taxonomy" id="284032"/>
    <lineage>
        <taxon>Bacteria</taxon>
        <taxon>Bacillati</taxon>
        <taxon>Actinomycetota</taxon>
        <taxon>Actinomycetes</taxon>
        <taxon>Kitasatosporales</taxon>
        <taxon>Streptomycetaceae</taxon>
        <taxon>Streptomyces</taxon>
    </lineage>
</organism>
<proteinExistence type="predicted"/>